<organism evidence="7 8">
    <name type="scientific">Elsinoe ampelina</name>
    <dbReference type="NCBI Taxonomy" id="302913"/>
    <lineage>
        <taxon>Eukaryota</taxon>
        <taxon>Fungi</taxon>
        <taxon>Dikarya</taxon>
        <taxon>Ascomycota</taxon>
        <taxon>Pezizomycotina</taxon>
        <taxon>Dothideomycetes</taxon>
        <taxon>Dothideomycetidae</taxon>
        <taxon>Myriangiales</taxon>
        <taxon>Elsinoaceae</taxon>
        <taxon>Elsinoe</taxon>
    </lineage>
</organism>
<dbReference type="EMBL" id="ML992510">
    <property type="protein sequence ID" value="KAF2221656.1"/>
    <property type="molecule type" value="Genomic_DNA"/>
</dbReference>
<gene>
    <name evidence="7" type="ORF">BDZ85DRAFT_275249</name>
</gene>
<keyword evidence="7" id="KW-0418">Kinase</keyword>
<evidence type="ECO:0000313" key="8">
    <source>
        <dbReference type="Proteomes" id="UP000799538"/>
    </source>
</evidence>
<dbReference type="GO" id="GO:0016301">
    <property type="term" value="F:kinase activity"/>
    <property type="evidence" value="ECO:0007669"/>
    <property type="project" value="UniProtKB-KW"/>
</dbReference>
<evidence type="ECO:0000256" key="1">
    <source>
        <dbReference type="ARBA" id="ARBA00004173"/>
    </source>
</evidence>
<comment type="subcellular location">
    <subcellularLocation>
        <location evidence="1">Mitochondrion</location>
    </subcellularLocation>
</comment>
<dbReference type="Gene3D" id="3.30.200.20">
    <property type="entry name" value="Phosphorylase Kinase, domain 1"/>
    <property type="match status" value="1"/>
</dbReference>
<dbReference type="SUPFAM" id="SSF56112">
    <property type="entry name" value="Protein kinase-like (PK-like)"/>
    <property type="match status" value="1"/>
</dbReference>
<dbReference type="PANTHER" id="PTHR36091:SF1">
    <property type="entry name" value="ALTERED INHERITANCE OF MITOCHONDRIA PROTEIN 9, MITOCHONDRIAL"/>
    <property type="match status" value="1"/>
</dbReference>
<dbReference type="GO" id="GO:0005739">
    <property type="term" value="C:mitochondrion"/>
    <property type="evidence" value="ECO:0007669"/>
    <property type="project" value="UniProtKB-SubCell"/>
</dbReference>
<keyword evidence="8" id="KW-1185">Reference proteome</keyword>
<accession>A0A6A6G7B4</accession>
<keyword evidence="5" id="KW-0496">Mitochondrion</keyword>
<evidence type="ECO:0000256" key="6">
    <source>
        <dbReference type="ARBA" id="ARBA00031849"/>
    </source>
</evidence>
<keyword evidence="4" id="KW-0809">Transit peptide</keyword>
<dbReference type="PANTHER" id="PTHR36091">
    <property type="entry name" value="ALTERED INHERITANCE OF MITOCHONDRIA PROTEIN 9, MITOCHONDRIAL"/>
    <property type="match status" value="1"/>
</dbReference>
<name>A0A6A6G7B4_9PEZI</name>
<evidence type="ECO:0000313" key="7">
    <source>
        <dbReference type="EMBL" id="KAF2221656.1"/>
    </source>
</evidence>
<sequence length="490" mass="55502">MHQAHDPYHYSCGRWLRDDTARRQARHMKFNFQLLCDRVVKLSPGATAVKSWHKKEGGFNRVFIMDLDSGARLVARVPYPDVGLPQTLSTASEVATIAYLQQHTSVPIPKVVEWNTDPRNDVGCEYIIMEEARGVLLSHKWNGMTTPQRVSCMDSIFQNMKQLHDLNFPGYGSVHSDNISSLELTKLGLETGFYLSQHCGTRYWDGGSRTCTSLNRGPWKDMCGFSDSLVDVGIARIPTGLSSELRRPYQGRTGEHAKLLAIGRSILRQLSSSSIIQKASTPLLYHPDLHTRNIFVSEHDPTVVTDIIDWQGASVEPAFWYADEIPDFATSNDEICAQTFAVCSSFLLPKLALPKQMNENLFRPYRYCYRTWKDGIPAFRHELAETLKHWTDLELEVDPPDVPSDVICEDQKAYNMFVTAQTLKKDLADLLGCETDGWVRAEAYDQTEKAHGELFRGMLQAVLQADAHDPSETVNDEETLRAIWPFDLEI</sequence>
<proteinExistence type="inferred from homology"/>
<dbReference type="AlphaFoldDB" id="A0A6A6G7B4"/>
<dbReference type="InterPro" id="IPR051035">
    <property type="entry name" value="Mito_inheritance_9"/>
</dbReference>
<evidence type="ECO:0000256" key="5">
    <source>
        <dbReference type="ARBA" id="ARBA00023128"/>
    </source>
</evidence>
<evidence type="ECO:0000256" key="3">
    <source>
        <dbReference type="ARBA" id="ARBA00016197"/>
    </source>
</evidence>
<dbReference type="OrthoDB" id="2831558at2759"/>
<keyword evidence="7" id="KW-0808">Transferase</keyword>
<reference evidence="8" key="1">
    <citation type="journal article" date="2020" name="Stud. Mycol.">
        <title>101 Dothideomycetes genomes: A test case for predicting lifestyles and emergence of pathogens.</title>
        <authorList>
            <person name="Haridas S."/>
            <person name="Albert R."/>
            <person name="Binder M."/>
            <person name="Bloem J."/>
            <person name="LaButti K."/>
            <person name="Salamov A."/>
            <person name="Andreopoulos B."/>
            <person name="Baker S."/>
            <person name="Barry K."/>
            <person name="Bills G."/>
            <person name="Bluhm B."/>
            <person name="Cannon C."/>
            <person name="Castanera R."/>
            <person name="Culley D."/>
            <person name="Daum C."/>
            <person name="Ezra D."/>
            <person name="Gonzalez J."/>
            <person name="Henrissat B."/>
            <person name="Kuo A."/>
            <person name="Liang C."/>
            <person name="Lipzen A."/>
            <person name="Lutzoni F."/>
            <person name="Magnuson J."/>
            <person name="Mondo S."/>
            <person name="Nolan M."/>
            <person name="Ohm R."/>
            <person name="Pangilinan J."/>
            <person name="Park H.-J."/>
            <person name="Ramirez L."/>
            <person name="Alfaro M."/>
            <person name="Sun H."/>
            <person name="Tritt A."/>
            <person name="Yoshinaga Y."/>
            <person name="Zwiers L.-H."/>
            <person name="Turgeon B."/>
            <person name="Goodwin S."/>
            <person name="Spatafora J."/>
            <person name="Crous P."/>
            <person name="Grigoriev I."/>
        </authorList>
    </citation>
    <scope>NUCLEOTIDE SEQUENCE [LARGE SCALE GENOMIC DNA]</scope>
    <source>
        <strain evidence="8">CECT 20119</strain>
    </source>
</reference>
<dbReference type="Proteomes" id="UP000799538">
    <property type="component" value="Unassembled WGS sequence"/>
</dbReference>
<evidence type="ECO:0000256" key="2">
    <source>
        <dbReference type="ARBA" id="ARBA00005543"/>
    </source>
</evidence>
<evidence type="ECO:0000256" key="4">
    <source>
        <dbReference type="ARBA" id="ARBA00022946"/>
    </source>
</evidence>
<protein>
    <recommendedName>
        <fullName evidence="3">Altered inheritance of mitochondria protein 9, mitochondrial</fullName>
    </recommendedName>
    <alternativeName>
        <fullName evidence="6">Found in mitochondrial proteome protein 29</fullName>
    </alternativeName>
</protein>
<comment type="similarity">
    <text evidence="2">Belongs to the AIM9 family.</text>
</comment>
<dbReference type="InterPro" id="IPR011009">
    <property type="entry name" value="Kinase-like_dom_sf"/>
</dbReference>